<dbReference type="Pfam" id="PF10354">
    <property type="entry name" value="BMT5-like"/>
    <property type="match status" value="1"/>
</dbReference>
<dbReference type="GO" id="GO:0070475">
    <property type="term" value="P:rRNA base methylation"/>
    <property type="evidence" value="ECO:0007669"/>
    <property type="project" value="InterPro"/>
</dbReference>
<feature type="domain" description="25S rRNA (uridine-N(3))-methyltransferase BMT5-like" evidence="1">
    <location>
        <begin position="62"/>
        <end position="93"/>
    </location>
</feature>
<dbReference type="AlphaFoldDB" id="A0AAU9MJD9"/>
<dbReference type="InterPro" id="IPR019446">
    <property type="entry name" value="BMT5-like"/>
</dbReference>
<reference evidence="2 3" key="1">
    <citation type="submission" date="2022-01" db="EMBL/GenBank/DDBJ databases">
        <authorList>
            <person name="Xiong W."/>
            <person name="Schranz E."/>
        </authorList>
    </citation>
    <scope>NUCLEOTIDE SEQUENCE [LARGE SCALE GENOMIC DNA]</scope>
</reference>
<keyword evidence="3" id="KW-1185">Reference proteome</keyword>
<protein>
    <recommendedName>
        <fullName evidence="1">25S rRNA (uridine-N(3))-methyltransferase BMT5-like domain-containing protein</fullName>
    </recommendedName>
</protein>
<gene>
    <name evidence="2" type="ORF">LVIROSA_LOCUS9386</name>
</gene>
<organism evidence="2 3">
    <name type="scientific">Lactuca virosa</name>
    <dbReference type="NCBI Taxonomy" id="75947"/>
    <lineage>
        <taxon>Eukaryota</taxon>
        <taxon>Viridiplantae</taxon>
        <taxon>Streptophyta</taxon>
        <taxon>Embryophyta</taxon>
        <taxon>Tracheophyta</taxon>
        <taxon>Spermatophyta</taxon>
        <taxon>Magnoliopsida</taxon>
        <taxon>eudicotyledons</taxon>
        <taxon>Gunneridae</taxon>
        <taxon>Pentapetalae</taxon>
        <taxon>asterids</taxon>
        <taxon>campanulids</taxon>
        <taxon>Asterales</taxon>
        <taxon>Asteraceae</taxon>
        <taxon>Cichorioideae</taxon>
        <taxon>Cichorieae</taxon>
        <taxon>Lactucinae</taxon>
        <taxon>Lactuca</taxon>
    </lineage>
</organism>
<name>A0AAU9MJD9_9ASTR</name>
<comment type="caution">
    <text evidence="2">The sequence shown here is derived from an EMBL/GenBank/DDBJ whole genome shotgun (WGS) entry which is preliminary data.</text>
</comment>
<evidence type="ECO:0000259" key="1">
    <source>
        <dbReference type="Pfam" id="PF10354"/>
    </source>
</evidence>
<dbReference type="GO" id="GO:0070042">
    <property type="term" value="F:rRNA (uridine-N3-)-methyltransferase activity"/>
    <property type="evidence" value="ECO:0007669"/>
    <property type="project" value="InterPro"/>
</dbReference>
<proteinExistence type="predicted"/>
<evidence type="ECO:0000313" key="2">
    <source>
        <dbReference type="EMBL" id="CAH1422025.1"/>
    </source>
</evidence>
<sequence length="100" mass="11008">MQTTFLNLSTPVFLPGAFFLDKQSVTMAEMIRTHERSTSVNGNDELGEAKWAKHYSSIHQILLVEEGDFSFSLSLEMSFGSAFNIVASSLDSSGNESLLL</sequence>
<dbReference type="Proteomes" id="UP001157418">
    <property type="component" value="Unassembled WGS sequence"/>
</dbReference>
<evidence type="ECO:0000313" key="3">
    <source>
        <dbReference type="Proteomes" id="UP001157418"/>
    </source>
</evidence>
<accession>A0AAU9MJD9</accession>
<dbReference type="EMBL" id="CAKMRJ010001112">
    <property type="protein sequence ID" value="CAH1422025.1"/>
    <property type="molecule type" value="Genomic_DNA"/>
</dbReference>